<feature type="transmembrane region" description="Helical" evidence="6">
    <location>
        <begin position="21"/>
        <end position="38"/>
    </location>
</feature>
<dbReference type="EMBL" id="ACGU01000070">
    <property type="protein sequence ID" value="EEJ71591.1"/>
    <property type="molecule type" value="Genomic_DNA"/>
</dbReference>
<dbReference type="Pfam" id="PF01943">
    <property type="entry name" value="Polysacc_synt"/>
    <property type="match status" value="1"/>
</dbReference>
<dbReference type="RefSeq" id="WP_007126106.1">
    <property type="nucleotide sequence ID" value="NZ_AZFO01000006.1"/>
</dbReference>
<organism evidence="7 8">
    <name type="scientific">Lactobacillus ultunensis DSM 16047</name>
    <dbReference type="NCBI Taxonomy" id="525365"/>
    <lineage>
        <taxon>Bacteria</taxon>
        <taxon>Bacillati</taxon>
        <taxon>Bacillota</taxon>
        <taxon>Bacilli</taxon>
        <taxon>Lactobacillales</taxon>
        <taxon>Lactobacillaceae</taxon>
        <taxon>Lactobacillus</taxon>
    </lineage>
</organism>
<dbReference type="Proteomes" id="UP000005583">
    <property type="component" value="Unassembled WGS sequence"/>
</dbReference>
<feature type="transmembrane region" description="Helical" evidence="6">
    <location>
        <begin position="332"/>
        <end position="353"/>
    </location>
</feature>
<feature type="transmembrane region" description="Helical" evidence="6">
    <location>
        <begin position="176"/>
        <end position="198"/>
    </location>
</feature>
<dbReference type="AlphaFoldDB" id="C2EPL5"/>
<evidence type="ECO:0000256" key="2">
    <source>
        <dbReference type="ARBA" id="ARBA00022475"/>
    </source>
</evidence>
<dbReference type="GO" id="GO:0005886">
    <property type="term" value="C:plasma membrane"/>
    <property type="evidence" value="ECO:0007669"/>
    <property type="project" value="UniProtKB-SubCell"/>
</dbReference>
<feature type="transmembrane region" description="Helical" evidence="6">
    <location>
        <begin position="365"/>
        <end position="387"/>
    </location>
</feature>
<feature type="transmembrane region" description="Helical" evidence="6">
    <location>
        <begin position="148"/>
        <end position="170"/>
    </location>
</feature>
<evidence type="ECO:0000256" key="1">
    <source>
        <dbReference type="ARBA" id="ARBA00004651"/>
    </source>
</evidence>
<evidence type="ECO:0000313" key="8">
    <source>
        <dbReference type="Proteomes" id="UP000005583"/>
    </source>
</evidence>
<name>C2EPL5_9LACO</name>
<dbReference type="InterPro" id="IPR002797">
    <property type="entry name" value="Polysacc_synth"/>
</dbReference>
<evidence type="ECO:0000256" key="6">
    <source>
        <dbReference type="SAM" id="Phobius"/>
    </source>
</evidence>
<feature type="transmembrane region" description="Helical" evidence="6">
    <location>
        <begin position="263"/>
        <end position="280"/>
    </location>
</feature>
<feature type="transmembrane region" description="Helical" evidence="6">
    <location>
        <begin position="93"/>
        <end position="112"/>
    </location>
</feature>
<keyword evidence="5 6" id="KW-0472">Membrane</keyword>
<evidence type="ECO:0000256" key="4">
    <source>
        <dbReference type="ARBA" id="ARBA00022989"/>
    </source>
</evidence>
<evidence type="ECO:0000256" key="3">
    <source>
        <dbReference type="ARBA" id="ARBA00022692"/>
    </source>
</evidence>
<dbReference type="eggNOG" id="COG2244">
    <property type="taxonomic scope" value="Bacteria"/>
</dbReference>
<gene>
    <name evidence="7" type="ORF">HMPREF0548_1611</name>
</gene>
<dbReference type="OrthoDB" id="9815702at2"/>
<keyword evidence="4 6" id="KW-1133">Transmembrane helix</keyword>
<dbReference type="PANTHER" id="PTHR30250:SF11">
    <property type="entry name" value="O-ANTIGEN TRANSPORTER-RELATED"/>
    <property type="match status" value="1"/>
</dbReference>
<dbReference type="CDD" id="cd13128">
    <property type="entry name" value="MATE_Wzx_like"/>
    <property type="match status" value="1"/>
</dbReference>
<dbReference type="InterPro" id="IPR050833">
    <property type="entry name" value="Poly_Biosynth_Transport"/>
</dbReference>
<sequence length="419" mass="48058">MLKSIKNKLKSKTVNNGIWMYLLQLFNTVIPLVTLPYVTRILGTSKYGVFSASFNLVSYLQVIVEYGFAMSATREIAIKRNKKNINKLFSTILYARLLLLAACIIFSIIYLYFWHPDFIQILSYWMLMIMLLATTIQENWLFQGLEDMKYIAITNIIARTITMILIFCYVKGIDDLLIYCYLYAIAPLISNLLGLGIAKRKYNISFVKVNYTEIFSELKNGWYIFTTQFTSKVFGAIGVTFLTFFDTSSTVGIFSAIQKIPNTLILMWNPISTILFPVVSKKMKISFLQGKKFVLKVRKRLLVLFLIPTIIFSLFSYQIVKIAFGINYATKSYWLIPLLLWLFVSIDNNFWGVQILLGSGHDKQYSLCFMISVVATIIFNLIFIKIWGGSGAAWAPLASELLLDILLIRSVKKIEVVND</sequence>
<comment type="caution">
    <text evidence="7">The sequence shown here is derived from an EMBL/GenBank/DDBJ whole genome shotgun (WGS) entry which is preliminary data.</text>
</comment>
<dbReference type="PATRIC" id="fig|525365.8.peg.1829"/>
<protein>
    <submittedName>
        <fullName evidence="7">Polysaccharide biosynthesis protein</fullName>
    </submittedName>
</protein>
<evidence type="ECO:0000256" key="5">
    <source>
        <dbReference type="ARBA" id="ARBA00023136"/>
    </source>
</evidence>
<feature type="transmembrane region" description="Helical" evidence="6">
    <location>
        <begin position="118"/>
        <end position="136"/>
    </location>
</feature>
<dbReference type="STRING" id="525365.HMPREF0548_1611"/>
<evidence type="ECO:0000313" key="7">
    <source>
        <dbReference type="EMBL" id="EEJ71591.1"/>
    </source>
</evidence>
<dbReference type="HOGENOM" id="CLU_022017_0_2_9"/>
<dbReference type="PANTHER" id="PTHR30250">
    <property type="entry name" value="PST FAMILY PREDICTED COLANIC ACID TRANSPORTER"/>
    <property type="match status" value="1"/>
</dbReference>
<reference evidence="7 8" key="1">
    <citation type="submission" date="2009-01" db="EMBL/GenBank/DDBJ databases">
        <authorList>
            <person name="Qin X."/>
            <person name="Bachman B."/>
            <person name="Battles P."/>
            <person name="Bell A."/>
            <person name="Bess C."/>
            <person name="Bickham C."/>
            <person name="Chaboub L."/>
            <person name="Chen D."/>
            <person name="Coyle M."/>
            <person name="Deiros D.R."/>
            <person name="Dinh H."/>
            <person name="Forbes L."/>
            <person name="Fowler G."/>
            <person name="Francisco L."/>
            <person name="Fu Q."/>
            <person name="Gubbala S."/>
            <person name="Hale W."/>
            <person name="Han Y."/>
            <person name="Hemphill L."/>
            <person name="Highlander S.K."/>
            <person name="Hirani K."/>
            <person name="Hogues M."/>
            <person name="Jackson L."/>
            <person name="Jakkamsetti A."/>
            <person name="Javaid M."/>
            <person name="Jiang H."/>
            <person name="Korchina V."/>
            <person name="Kovar C."/>
            <person name="Lara F."/>
            <person name="Lee S."/>
            <person name="Mata R."/>
            <person name="Mathew T."/>
            <person name="Moen C."/>
            <person name="Morales K."/>
            <person name="Munidasa M."/>
            <person name="Nazareth L."/>
            <person name="Ngo R."/>
            <person name="Nguyen L."/>
            <person name="Okwuonu G."/>
            <person name="Ongeri F."/>
            <person name="Patil S."/>
            <person name="Petrosino J."/>
            <person name="Pham C."/>
            <person name="Pham P."/>
            <person name="Pu L.-L."/>
            <person name="Puazo M."/>
            <person name="Raj R."/>
            <person name="Reid J."/>
            <person name="Rouhana J."/>
            <person name="Saada N."/>
            <person name="Shang Y."/>
            <person name="Simmons D."/>
            <person name="Thornton R."/>
            <person name="Warren J."/>
            <person name="Weissenberger G."/>
            <person name="Zhang J."/>
            <person name="Zhang L."/>
            <person name="Zhou C."/>
            <person name="Zhu D."/>
            <person name="Muzny D."/>
            <person name="Worley K."/>
            <person name="Gibbs R."/>
        </authorList>
    </citation>
    <scope>NUCLEOTIDE SEQUENCE [LARGE SCALE GENOMIC DNA]</scope>
    <source>
        <strain evidence="7 8">DSM 16047</strain>
    </source>
</reference>
<keyword evidence="3 6" id="KW-0812">Transmembrane</keyword>
<accession>C2EPL5</accession>
<feature type="transmembrane region" description="Helical" evidence="6">
    <location>
        <begin position="50"/>
        <end position="72"/>
    </location>
</feature>
<keyword evidence="8" id="KW-1185">Reference proteome</keyword>
<proteinExistence type="predicted"/>
<feature type="transmembrane region" description="Helical" evidence="6">
    <location>
        <begin position="301"/>
        <end position="320"/>
    </location>
</feature>
<keyword evidence="2" id="KW-1003">Cell membrane</keyword>
<comment type="subcellular location">
    <subcellularLocation>
        <location evidence="1">Cell membrane</location>
        <topology evidence="1">Multi-pass membrane protein</topology>
    </subcellularLocation>
</comment>